<sequence length="43" mass="4789">MPPRRDGFESTGRASGRLCFRGAVRAAHAAMLERCGERRNRGE</sequence>
<protein>
    <submittedName>
        <fullName evidence="1">Uncharacterized protein</fullName>
    </submittedName>
</protein>
<dbReference type="EMBL" id="QXCT01000002">
    <property type="protein sequence ID" value="MDW9256887.1"/>
    <property type="molecule type" value="Genomic_DNA"/>
</dbReference>
<comment type="caution">
    <text evidence="1">The sequence shown here is derived from an EMBL/GenBank/DDBJ whole genome shotgun (WGS) entry which is preliminary data.</text>
</comment>
<dbReference type="AlphaFoldDB" id="A0AAW9D4P3"/>
<dbReference type="Proteomes" id="UP001272137">
    <property type="component" value="Unassembled WGS sequence"/>
</dbReference>
<organism evidence="1 2">
    <name type="scientific">Burkholderia thailandensis</name>
    <dbReference type="NCBI Taxonomy" id="57975"/>
    <lineage>
        <taxon>Bacteria</taxon>
        <taxon>Pseudomonadati</taxon>
        <taxon>Pseudomonadota</taxon>
        <taxon>Betaproteobacteria</taxon>
        <taxon>Burkholderiales</taxon>
        <taxon>Burkholderiaceae</taxon>
        <taxon>Burkholderia</taxon>
        <taxon>pseudomallei group</taxon>
    </lineage>
</organism>
<gene>
    <name evidence="1" type="ORF">C7S16_1464</name>
</gene>
<accession>A0AAW9D4P3</accession>
<reference evidence="1" key="1">
    <citation type="submission" date="2018-08" db="EMBL/GenBank/DDBJ databases">
        <title>Identification of Burkholderia cepacia strains that express a Burkholderia pseudomallei-like capsular polysaccharide.</title>
        <authorList>
            <person name="Burtnick M.N."/>
            <person name="Vongsouvath M."/>
            <person name="Newton P."/>
            <person name="Wuthiekanun V."/>
            <person name="Limmathurotsakul D."/>
            <person name="Brett P.J."/>
            <person name="Chantratita N."/>
            <person name="Dance D.A."/>
        </authorList>
    </citation>
    <scope>NUCLEOTIDE SEQUENCE</scope>
    <source>
        <strain evidence="1">SBXCC001</strain>
    </source>
</reference>
<evidence type="ECO:0000313" key="2">
    <source>
        <dbReference type="Proteomes" id="UP001272137"/>
    </source>
</evidence>
<name>A0AAW9D4P3_BURTH</name>
<proteinExistence type="predicted"/>
<evidence type="ECO:0000313" key="1">
    <source>
        <dbReference type="EMBL" id="MDW9256887.1"/>
    </source>
</evidence>